<accession>A0ABP0E8D5</accession>
<dbReference type="PANTHER" id="PTHR46072">
    <property type="entry name" value="AMIDASE-RELATED-RELATED"/>
    <property type="match status" value="1"/>
</dbReference>
<feature type="domain" description="Amidase" evidence="5">
    <location>
        <begin position="72"/>
        <end position="533"/>
    </location>
</feature>
<comment type="catalytic activity">
    <reaction evidence="1">
        <text>a monocarboxylic acid amide + H2O = a monocarboxylate + NH4(+)</text>
        <dbReference type="Rhea" id="RHEA:12020"/>
        <dbReference type="ChEBI" id="CHEBI:15377"/>
        <dbReference type="ChEBI" id="CHEBI:28938"/>
        <dbReference type="ChEBI" id="CHEBI:35757"/>
        <dbReference type="ChEBI" id="CHEBI:83628"/>
        <dbReference type="EC" id="3.5.1.4"/>
    </reaction>
</comment>
<dbReference type="InterPro" id="IPR023631">
    <property type="entry name" value="Amidase_dom"/>
</dbReference>
<dbReference type="Pfam" id="PF01425">
    <property type="entry name" value="Amidase"/>
    <property type="match status" value="1"/>
</dbReference>
<keyword evidence="4" id="KW-0378">Hydrolase</keyword>
<keyword evidence="7" id="KW-1185">Reference proteome</keyword>
<evidence type="ECO:0000256" key="3">
    <source>
        <dbReference type="ARBA" id="ARBA00012922"/>
    </source>
</evidence>
<dbReference type="SUPFAM" id="SSF75304">
    <property type="entry name" value="Amidase signature (AS) enzymes"/>
    <property type="match status" value="1"/>
</dbReference>
<evidence type="ECO:0000313" key="6">
    <source>
        <dbReference type="EMBL" id="CAK7891830.1"/>
    </source>
</evidence>
<dbReference type="Proteomes" id="UP001497600">
    <property type="component" value="Chromosome A"/>
</dbReference>
<dbReference type="PIRSF" id="PIRSF001221">
    <property type="entry name" value="Amidase_fungi"/>
    <property type="match status" value="1"/>
</dbReference>
<evidence type="ECO:0000256" key="4">
    <source>
        <dbReference type="ARBA" id="ARBA00022801"/>
    </source>
</evidence>
<proteinExistence type="inferred from homology"/>
<dbReference type="InterPro" id="IPR036928">
    <property type="entry name" value="AS_sf"/>
</dbReference>
<evidence type="ECO:0000256" key="1">
    <source>
        <dbReference type="ARBA" id="ARBA00001311"/>
    </source>
</evidence>
<gene>
    <name evidence="6" type="ORF">CAAN4_A00276</name>
</gene>
<protein>
    <recommendedName>
        <fullName evidence="3">amidase</fullName>
        <ecNumber evidence="3">3.5.1.4</ecNumber>
    </recommendedName>
</protein>
<dbReference type="PANTHER" id="PTHR46072:SF11">
    <property type="entry name" value="AMIDASE-RELATED"/>
    <property type="match status" value="1"/>
</dbReference>
<dbReference type="Gene3D" id="3.90.1300.10">
    <property type="entry name" value="Amidase signature (AS) domain"/>
    <property type="match status" value="1"/>
</dbReference>
<dbReference type="EMBL" id="OZ004253">
    <property type="protein sequence ID" value="CAK7891830.1"/>
    <property type="molecule type" value="Genomic_DNA"/>
</dbReference>
<name>A0ABP0E8D5_9ASCO</name>
<evidence type="ECO:0000259" key="5">
    <source>
        <dbReference type="Pfam" id="PF01425"/>
    </source>
</evidence>
<evidence type="ECO:0000313" key="7">
    <source>
        <dbReference type="Proteomes" id="UP001497600"/>
    </source>
</evidence>
<comment type="similarity">
    <text evidence="2">Belongs to the amidase family.</text>
</comment>
<evidence type="ECO:0000256" key="2">
    <source>
        <dbReference type="ARBA" id="ARBA00009199"/>
    </source>
</evidence>
<reference evidence="6 7" key="1">
    <citation type="submission" date="2024-01" db="EMBL/GenBank/DDBJ databases">
        <authorList>
            <consortium name="Genoscope - CEA"/>
            <person name="William W."/>
        </authorList>
    </citation>
    <scope>NUCLEOTIDE SEQUENCE [LARGE SCALE GENOMIC DNA]</scope>
    <source>
        <strain evidence="6 7">29B2s-10</strain>
    </source>
</reference>
<sequence>MTWKEVAAEKKTSVDAKIPHEWWLEAIPSVDEVRSVIEYIEEKLDEKEVKITNSTVVELAEKISRGELSAIEVTKAFCHRAALAHQLTTCCCEIFFERAYKKAEELDEYFKKNGKTVGPLHGVPISLKDQVNLEGLDSALGYVSLVNKPKSKDQVSNIAKILEDAGAVFYVKTTTPMAMMSCCTSSNIYGYTLNPFNRNLSSGGSSGGEGALVGAKGSPLGFGTDIGGSIRVPSSFQGLYGLRGSSNRIPYCKVDNSYANAPVLSSVIGPMAWDLDDLKLVTKLIIDSKPWIHDPKVPPIPWREVIDYPNKLSFGIITGDGESKVHPPIERALKIAKDALIAQGHEVIEWKPPVSLGTCRDLAVSIYGTDGYKEIVDECAKSGEPIVKEILALAGDSKSLPQGISHVHEHWDQARLRYEYQQKVDEYWLSTASQTSTGRPVDGIIAPVWESCSFKPQDIDLFSLSYTSTFNILDYSVVTTPVTFANKDIDVKDVSYKPISAHDKALQAYYVPELFDGAPAGVQVITPRYEEERAIYLAGVLRDALN</sequence>
<organism evidence="6 7">
    <name type="scientific">[Candida] anglica</name>
    <dbReference type="NCBI Taxonomy" id="148631"/>
    <lineage>
        <taxon>Eukaryota</taxon>
        <taxon>Fungi</taxon>
        <taxon>Dikarya</taxon>
        <taxon>Ascomycota</taxon>
        <taxon>Saccharomycotina</taxon>
        <taxon>Pichiomycetes</taxon>
        <taxon>Debaryomycetaceae</taxon>
        <taxon>Kurtzmaniella</taxon>
    </lineage>
</organism>
<dbReference type="InterPro" id="IPR020556">
    <property type="entry name" value="Amidase_CS"/>
</dbReference>
<dbReference type="EC" id="3.5.1.4" evidence="3"/>
<dbReference type="PROSITE" id="PS00571">
    <property type="entry name" value="AMIDASES"/>
    <property type="match status" value="1"/>
</dbReference>